<evidence type="ECO:0000256" key="12">
    <source>
        <dbReference type="RuleBase" id="RU003993"/>
    </source>
</evidence>
<dbReference type="KEGG" id="pll:I858_009510"/>
<evidence type="ECO:0000256" key="13">
    <source>
        <dbReference type="RuleBase" id="RU362042"/>
    </source>
</evidence>
<dbReference type="EMBL" id="CP016540">
    <property type="protein sequence ID" value="ANU27226.1"/>
    <property type="molecule type" value="Genomic_DNA"/>
</dbReference>
<dbReference type="EC" id="3.4.21.89" evidence="4 12"/>
<dbReference type="PROSITE" id="PS00760">
    <property type="entry name" value="SPASE_I_2"/>
    <property type="match status" value="1"/>
</dbReference>
<feature type="active site" evidence="11">
    <location>
        <position position="40"/>
    </location>
</feature>
<evidence type="ECO:0000256" key="6">
    <source>
        <dbReference type="ARBA" id="ARBA00022670"/>
    </source>
</evidence>
<accession>A0A1B1S208</accession>
<dbReference type="Gene3D" id="2.10.109.10">
    <property type="entry name" value="Umud Fragment, subunit A"/>
    <property type="match status" value="1"/>
</dbReference>
<dbReference type="InterPro" id="IPR019757">
    <property type="entry name" value="Pept_S26A_signal_pept_1_Lys-AS"/>
</dbReference>
<gene>
    <name evidence="15" type="ORF">I858_009510</name>
</gene>
<evidence type="ECO:0000256" key="3">
    <source>
        <dbReference type="ARBA" id="ARBA00009370"/>
    </source>
</evidence>
<feature type="active site" evidence="11">
    <location>
        <position position="77"/>
    </location>
</feature>
<dbReference type="InterPro" id="IPR036286">
    <property type="entry name" value="LexA/Signal_pep-like_sf"/>
</dbReference>
<evidence type="ECO:0000256" key="7">
    <source>
        <dbReference type="ARBA" id="ARBA00022692"/>
    </source>
</evidence>
<dbReference type="InterPro" id="IPR019758">
    <property type="entry name" value="Pept_S26A_signal_pept_1_CS"/>
</dbReference>
<dbReference type="GO" id="GO:0009003">
    <property type="term" value="F:signal peptidase activity"/>
    <property type="evidence" value="ECO:0007669"/>
    <property type="project" value="UniProtKB-EC"/>
</dbReference>
<protein>
    <recommendedName>
        <fullName evidence="4 12">Signal peptidase I</fullName>
        <ecNumber evidence="4 12">3.4.21.89</ecNumber>
    </recommendedName>
</protein>
<dbReference type="OrthoDB" id="9802919at2"/>
<dbReference type="Proteomes" id="UP000053354">
    <property type="component" value="Chromosome"/>
</dbReference>
<feature type="domain" description="Peptidase S26" evidence="14">
    <location>
        <begin position="10"/>
        <end position="167"/>
    </location>
</feature>
<dbReference type="NCBIfam" id="TIGR02227">
    <property type="entry name" value="sigpep_I_bact"/>
    <property type="match status" value="1"/>
</dbReference>
<keyword evidence="6 12" id="KW-0645">Protease</keyword>
<dbReference type="GO" id="GO:0006465">
    <property type="term" value="P:signal peptide processing"/>
    <property type="evidence" value="ECO:0007669"/>
    <property type="project" value="InterPro"/>
</dbReference>
<evidence type="ECO:0000256" key="2">
    <source>
        <dbReference type="ARBA" id="ARBA00004401"/>
    </source>
</evidence>
<dbReference type="STRING" id="1302659.I858_009510"/>
<sequence>MYKDPVKESISWMRVILLTVMIVLLSRHFLFEPVAVHGESMMPTFEENDKVVLAKIYSIENFDMIVFTAPNGVNFIKRVIGIPGDIISIQDDQLYINGKAQAEPYLDKNYQTAKQMGMLRLTEDMEEFTVPAASYFVLGDNRSNSTDSRILGFVSEKTVIGEVKIRIAPFNHIGLVE</sequence>
<keyword evidence="5" id="KW-1003">Cell membrane</keyword>
<reference evidence="15" key="1">
    <citation type="submission" date="2016-10" db="EMBL/GenBank/DDBJ databases">
        <authorList>
            <person name="See-Too W.S."/>
        </authorList>
    </citation>
    <scope>NUCLEOTIDE SEQUENCE</scope>
    <source>
        <strain evidence="15">L10.15</strain>
    </source>
</reference>
<name>A0A1B1S208_9BACL</name>
<dbReference type="GO" id="GO:0004252">
    <property type="term" value="F:serine-type endopeptidase activity"/>
    <property type="evidence" value="ECO:0007669"/>
    <property type="project" value="InterPro"/>
</dbReference>
<evidence type="ECO:0000259" key="14">
    <source>
        <dbReference type="Pfam" id="PF10502"/>
    </source>
</evidence>
<dbReference type="Pfam" id="PF10502">
    <property type="entry name" value="Peptidase_S26"/>
    <property type="match status" value="1"/>
</dbReference>
<dbReference type="PRINTS" id="PR00727">
    <property type="entry name" value="LEADERPTASE"/>
</dbReference>
<evidence type="ECO:0000256" key="10">
    <source>
        <dbReference type="ARBA" id="ARBA00023136"/>
    </source>
</evidence>
<dbReference type="InterPro" id="IPR000223">
    <property type="entry name" value="Pept_S26A_signal_pept_1"/>
</dbReference>
<evidence type="ECO:0000256" key="8">
    <source>
        <dbReference type="ARBA" id="ARBA00022801"/>
    </source>
</evidence>
<evidence type="ECO:0000256" key="5">
    <source>
        <dbReference type="ARBA" id="ARBA00022475"/>
    </source>
</evidence>
<keyword evidence="16" id="KW-1185">Reference proteome</keyword>
<dbReference type="PROSITE" id="PS00761">
    <property type="entry name" value="SPASE_I_3"/>
    <property type="match status" value="1"/>
</dbReference>
<evidence type="ECO:0000256" key="4">
    <source>
        <dbReference type="ARBA" id="ARBA00013208"/>
    </source>
</evidence>
<dbReference type="InterPro" id="IPR019756">
    <property type="entry name" value="Pept_S26A_signal_pept_1_Ser-AS"/>
</dbReference>
<evidence type="ECO:0000256" key="1">
    <source>
        <dbReference type="ARBA" id="ARBA00000677"/>
    </source>
</evidence>
<dbReference type="CDD" id="cd06530">
    <property type="entry name" value="S26_SPase_I"/>
    <property type="match status" value="1"/>
</dbReference>
<keyword evidence="10" id="KW-0472">Membrane</keyword>
<dbReference type="PROSITE" id="PS00501">
    <property type="entry name" value="SPASE_I_1"/>
    <property type="match status" value="1"/>
</dbReference>
<evidence type="ECO:0000313" key="15">
    <source>
        <dbReference type="EMBL" id="ANU27226.1"/>
    </source>
</evidence>
<dbReference type="GO" id="GO:0005886">
    <property type="term" value="C:plasma membrane"/>
    <property type="evidence" value="ECO:0007669"/>
    <property type="project" value="UniProtKB-SubCell"/>
</dbReference>
<dbReference type="SUPFAM" id="SSF51306">
    <property type="entry name" value="LexA/Signal peptidase"/>
    <property type="match status" value="1"/>
</dbReference>
<keyword evidence="9" id="KW-1133">Transmembrane helix</keyword>
<comment type="catalytic activity">
    <reaction evidence="1 12">
        <text>Cleavage of hydrophobic, N-terminal signal or leader sequences from secreted and periplasmic proteins.</text>
        <dbReference type="EC" id="3.4.21.89"/>
    </reaction>
</comment>
<organism evidence="15 16">
    <name type="scientific">Planococcus versutus</name>
    <dbReference type="NCBI Taxonomy" id="1302659"/>
    <lineage>
        <taxon>Bacteria</taxon>
        <taxon>Bacillati</taxon>
        <taxon>Bacillota</taxon>
        <taxon>Bacilli</taxon>
        <taxon>Bacillales</taxon>
        <taxon>Caryophanaceae</taxon>
        <taxon>Planococcus</taxon>
    </lineage>
</organism>
<evidence type="ECO:0000256" key="11">
    <source>
        <dbReference type="PIRSR" id="PIRSR600223-1"/>
    </source>
</evidence>
<dbReference type="RefSeq" id="WP_049693162.1">
    <property type="nucleotide sequence ID" value="NZ_CP016540.2"/>
</dbReference>
<dbReference type="PANTHER" id="PTHR43390:SF8">
    <property type="entry name" value="SIGNAL PEPTIDASE I"/>
    <property type="match status" value="1"/>
</dbReference>
<proteinExistence type="inferred from homology"/>
<evidence type="ECO:0000313" key="16">
    <source>
        <dbReference type="Proteomes" id="UP000053354"/>
    </source>
</evidence>
<evidence type="ECO:0000256" key="9">
    <source>
        <dbReference type="ARBA" id="ARBA00022989"/>
    </source>
</evidence>
<comment type="subcellular location">
    <subcellularLocation>
        <location evidence="2">Cell membrane</location>
        <topology evidence="2">Single-pass type II membrane protein</topology>
    </subcellularLocation>
    <subcellularLocation>
        <location evidence="13">Membrane</location>
        <topology evidence="13">Single-pass type II membrane protein</topology>
    </subcellularLocation>
</comment>
<keyword evidence="8 12" id="KW-0378">Hydrolase</keyword>
<dbReference type="PANTHER" id="PTHR43390">
    <property type="entry name" value="SIGNAL PEPTIDASE I"/>
    <property type="match status" value="1"/>
</dbReference>
<dbReference type="FunFam" id="2.10.109.10:FF:000008">
    <property type="entry name" value="Signal peptidase I"/>
    <property type="match status" value="1"/>
</dbReference>
<comment type="similarity">
    <text evidence="3 13">Belongs to the peptidase S26 family.</text>
</comment>
<dbReference type="AlphaFoldDB" id="A0A1B1S208"/>
<keyword evidence="7" id="KW-0812">Transmembrane</keyword>
<dbReference type="InterPro" id="IPR019533">
    <property type="entry name" value="Peptidase_S26"/>
</dbReference>